<evidence type="ECO:0000313" key="1">
    <source>
        <dbReference type="EMBL" id="TNV83243.1"/>
    </source>
</evidence>
<name>A0A8J8NX77_HALGN</name>
<gene>
    <name evidence="1" type="ORF">FGO68_gene7409</name>
</gene>
<comment type="caution">
    <text evidence="1">The sequence shown here is derived from an EMBL/GenBank/DDBJ whole genome shotgun (WGS) entry which is preliminary data.</text>
</comment>
<organism evidence="1 2">
    <name type="scientific">Halteria grandinella</name>
    <dbReference type="NCBI Taxonomy" id="5974"/>
    <lineage>
        <taxon>Eukaryota</taxon>
        <taxon>Sar</taxon>
        <taxon>Alveolata</taxon>
        <taxon>Ciliophora</taxon>
        <taxon>Intramacronucleata</taxon>
        <taxon>Spirotrichea</taxon>
        <taxon>Stichotrichia</taxon>
        <taxon>Sporadotrichida</taxon>
        <taxon>Halteriidae</taxon>
        <taxon>Halteria</taxon>
    </lineage>
</organism>
<dbReference type="EMBL" id="RRYP01004021">
    <property type="protein sequence ID" value="TNV83243.1"/>
    <property type="molecule type" value="Genomic_DNA"/>
</dbReference>
<accession>A0A8J8NX77</accession>
<evidence type="ECO:0000313" key="2">
    <source>
        <dbReference type="Proteomes" id="UP000785679"/>
    </source>
</evidence>
<dbReference type="AlphaFoldDB" id="A0A8J8NX77"/>
<reference evidence="1" key="1">
    <citation type="submission" date="2019-06" db="EMBL/GenBank/DDBJ databases">
        <authorList>
            <person name="Zheng W."/>
        </authorList>
    </citation>
    <scope>NUCLEOTIDE SEQUENCE</scope>
    <source>
        <strain evidence="1">QDHG01</strain>
    </source>
</reference>
<protein>
    <submittedName>
        <fullName evidence="1">Uncharacterized protein</fullName>
    </submittedName>
</protein>
<keyword evidence="2" id="KW-1185">Reference proteome</keyword>
<proteinExistence type="predicted"/>
<sequence length="90" mass="10665">MSRQVVQYNPIMKNVQKDNLNLYSIKASNQSGINNQFKKKRIRVLPLLPQNQDQPTSDGESIKQQYQIWNSLFCLIQWRGQRQGNRINQF</sequence>
<dbReference type="Proteomes" id="UP000785679">
    <property type="component" value="Unassembled WGS sequence"/>
</dbReference>